<protein>
    <submittedName>
        <fullName evidence="2">Uncharacterized protein</fullName>
    </submittedName>
</protein>
<organism evidence="2 3">
    <name type="scientific">Haloarcula pellucida</name>
    <dbReference type="NCBI Taxonomy" id="1427151"/>
    <lineage>
        <taxon>Archaea</taxon>
        <taxon>Methanobacteriati</taxon>
        <taxon>Methanobacteriota</taxon>
        <taxon>Stenosarchaea group</taxon>
        <taxon>Halobacteria</taxon>
        <taxon>Halobacteriales</taxon>
        <taxon>Haloarculaceae</taxon>
        <taxon>Haloarcula</taxon>
    </lineage>
</organism>
<dbReference type="InterPro" id="IPR046783">
    <property type="entry name" value="HTH_63"/>
</dbReference>
<reference evidence="2" key="1">
    <citation type="journal article" date="2014" name="Int. J. Syst. Evol. Microbiol.">
        <title>Complete genome sequence of Corynebacterium casei LMG S-19264T (=DSM 44701T), isolated from a smear-ripened cheese.</title>
        <authorList>
            <consortium name="US DOE Joint Genome Institute (JGI-PGF)"/>
            <person name="Walter F."/>
            <person name="Albersmeier A."/>
            <person name="Kalinowski J."/>
            <person name="Ruckert C."/>
        </authorList>
    </citation>
    <scope>NUCLEOTIDE SEQUENCE</scope>
    <source>
        <strain evidence="2">JCM 17820</strain>
    </source>
</reference>
<evidence type="ECO:0000313" key="3">
    <source>
        <dbReference type="Proteomes" id="UP000605784"/>
    </source>
</evidence>
<feature type="compositionally biased region" description="Acidic residues" evidence="1">
    <location>
        <begin position="179"/>
        <end position="188"/>
    </location>
</feature>
<dbReference type="RefSeq" id="WP_188996586.1">
    <property type="nucleotide sequence ID" value="NZ_BMOU01000002.1"/>
</dbReference>
<comment type="caution">
    <text evidence="2">The sequence shown here is derived from an EMBL/GenBank/DDBJ whole genome shotgun (WGS) entry which is preliminary data.</text>
</comment>
<proteinExistence type="predicted"/>
<accession>A0A830GK55</accession>
<sequence>MQGSDLPAGRSVELYVRSLLPEGYHQSQECILEHVTELVETETFTDRQVHVWGQQVPATAESAQTTVGEYVLDRVTVFREWAAANGCSLSPAFELREVDDMLVDDQFRAIRFPSVLLVEFLGDSLVCVSPHAVDGDVTTVPGRLDALESGDQRQFDPLDATAVEASPDRDDRSRPPREGDEEELLTTE</sequence>
<evidence type="ECO:0000256" key="1">
    <source>
        <dbReference type="SAM" id="MobiDB-lite"/>
    </source>
</evidence>
<reference evidence="2" key="2">
    <citation type="submission" date="2020-09" db="EMBL/GenBank/DDBJ databases">
        <authorList>
            <person name="Sun Q."/>
            <person name="Ohkuma M."/>
        </authorList>
    </citation>
    <scope>NUCLEOTIDE SEQUENCE</scope>
    <source>
        <strain evidence="2">JCM 17820</strain>
    </source>
</reference>
<feature type="compositionally biased region" description="Basic and acidic residues" evidence="1">
    <location>
        <begin position="166"/>
        <end position="178"/>
    </location>
</feature>
<dbReference type="Proteomes" id="UP000605784">
    <property type="component" value="Unassembled WGS sequence"/>
</dbReference>
<dbReference type="Pfam" id="PF20575">
    <property type="entry name" value="HTH_63"/>
    <property type="match status" value="1"/>
</dbReference>
<dbReference type="EMBL" id="BMOU01000002">
    <property type="protein sequence ID" value="GGN92963.1"/>
    <property type="molecule type" value="Genomic_DNA"/>
</dbReference>
<dbReference type="AlphaFoldDB" id="A0A830GK55"/>
<gene>
    <name evidence="2" type="ORF">GCM10009030_17860</name>
</gene>
<evidence type="ECO:0000313" key="2">
    <source>
        <dbReference type="EMBL" id="GGN92963.1"/>
    </source>
</evidence>
<keyword evidence="3" id="KW-1185">Reference proteome</keyword>
<feature type="region of interest" description="Disordered" evidence="1">
    <location>
        <begin position="148"/>
        <end position="188"/>
    </location>
</feature>
<name>A0A830GK55_9EURY</name>